<evidence type="ECO:0000313" key="2">
    <source>
        <dbReference type="RefSeq" id="XP_014485406.1"/>
    </source>
</evidence>
<gene>
    <name evidence="2" type="primary">LOC106749944</name>
</gene>
<accession>A0A6P3Y3H7</accession>
<keyword evidence="1" id="KW-1185">Reference proteome</keyword>
<dbReference type="Proteomes" id="UP000515204">
    <property type="component" value="Unplaced"/>
</dbReference>
<dbReference type="OrthoDB" id="7699767at2759"/>
<reference evidence="2" key="1">
    <citation type="submission" date="2025-08" db="UniProtKB">
        <authorList>
            <consortium name="RefSeq"/>
        </authorList>
    </citation>
    <scope>IDENTIFICATION</scope>
</reference>
<dbReference type="RefSeq" id="XP_014485406.1">
    <property type="nucleotide sequence ID" value="XM_014629920.1"/>
</dbReference>
<evidence type="ECO:0000313" key="1">
    <source>
        <dbReference type="Proteomes" id="UP000515204"/>
    </source>
</evidence>
<name>A0A6P3Y3H7_DINQU</name>
<dbReference type="KEGG" id="dqu:106749944"/>
<organism evidence="1 2">
    <name type="scientific">Dinoponera quadriceps</name>
    <name type="common">South American ant</name>
    <dbReference type="NCBI Taxonomy" id="609295"/>
    <lineage>
        <taxon>Eukaryota</taxon>
        <taxon>Metazoa</taxon>
        <taxon>Ecdysozoa</taxon>
        <taxon>Arthropoda</taxon>
        <taxon>Hexapoda</taxon>
        <taxon>Insecta</taxon>
        <taxon>Pterygota</taxon>
        <taxon>Neoptera</taxon>
        <taxon>Endopterygota</taxon>
        <taxon>Hymenoptera</taxon>
        <taxon>Apocrita</taxon>
        <taxon>Aculeata</taxon>
        <taxon>Formicoidea</taxon>
        <taxon>Formicidae</taxon>
        <taxon>Ponerinae</taxon>
        <taxon>Ponerini</taxon>
        <taxon>Dinoponera</taxon>
    </lineage>
</organism>
<dbReference type="GeneID" id="106749944"/>
<dbReference type="AlphaFoldDB" id="A0A6P3Y3H7"/>
<proteinExistence type="predicted"/>
<protein>
    <submittedName>
        <fullName evidence="2">Uncharacterized protein LOC106749944</fullName>
    </submittedName>
</protein>
<sequence length="189" mass="21624">MTRRTKISSSGSLRVSHVITLIISDNIKSSRKWSEMSQHSCHKCNYRDKQTNDPTCSVIIPIIHCMTAAIINCIVATEIGNEFKFQHLETTRILAKSTILDSRFKRLHFKSASAVSQAIQVIDNQLRNMFGYGQQNRDKEDTQDVNDINNAKSSSQNLWHLHDSLVMKNKKIADTVSDSWNLELKQYLN</sequence>